<dbReference type="RefSeq" id="WP_091985202.1">
    <property type="nucleotide sequence ID" value="NZ_FOLO01000022.1"/>
</dbReference>
<evidence type="ECO:0000313" key="2">
    <source>
        <dbReference type="Proteomes" id="UP000198862"/>
    </source>
</evidence>
<proteinExistence type="predicted"/>
<reference evidence="1 2" key="1">
    <citation type="submission" date="2016-10" db="EMBL/GenBank/DDBJ databases">
        <authorList>
            <person name="de Groot N.N."/>
        </authorList>
    </citation>
    <scope>NUCLEOTIDE SEQUENCE [LARGE SCALE GENOMIC DNA]</scope>
    <source>
        <strain evidence="1 2">DSM 6059</strain>
    </source>
</reference>
<keyword evidence="2" id="KW-1185">Reference proteome</keyword>
<accession>A0A1I1MXE8</accession>
<gene>
    <name evidence="1" type="ORF">SAMN02745724_02866</name>
</gene>
<dbReference type="AlphaFoldDB" id="A0A1I1MXE8"/>
<organism evidence="1 2">
    <name type="scientific">Pseudoalteromonas denitrificans DSM 6059</name>
    <dbReference type="NCBI Taxonomy" id="1123010"/>
    <lineage>
        <taxon>Bacteria</taxon>
        <taxon>Pseudomonadati</taxon>
        <taxon>Pseudomonadota</taxon>
        <taxon>Gammaproteobacteria</taxon>
        <taxon>Alteromonadales</taxon>
        <taxon>Pseudoalteromonadaceae</taxon>
        <taxon>Pseudoalteromonas</taxon>
    </lineage>
</organism>
<name>A0A1I1MXE8_9GAMM</name>
<protein>
    <submittedName>
        <fullName evidence="1">Uncharacterized protein</fullName>
    </submittedName>
</protein>
<dbReference type="STRING" id="1123010.SAMN02745724_02866"/>
<dbReference type="Proteomes" id="UP000198862">
    <property type="component" value="Unassembled WGS sequence"/>
</dbReference>
<dbReference type="EMBL" id="FOLO01000022">
    <property type="protein sequence ID" value="SFC90124.1"/>
    <property type="molecule type" value="Genomic_DNA"/>
</dbReference>
<dbReference type="OrthoDB" id="6278558at2"/>
<sequence length="656" mass="74152">MALPILMSYDEWREQTYAGKLSTRSSLLKEVDTAIQNYETDKCEDTLSDLKIKFGLWCQSKEDFRSSIRSTRSDAPWKLHLQLFFGPKTDAQTLRELALMKEAQRDVCMQIFRGCNMKFKSKLKTAKDFASDVKSLLEQLGFKGFSVPSMVREIIDKVKGGVNRAVSAVGKSTIGGIINHVVNFVLGLIKSLQITVMQFIDMLKTEIYKLLENLLMHLIPLASTAKFILEFAPKVYALVKKQLDIRKTRIAKYFFAQGDPKAAVDSLKQALQSERNAMAVDLAADLASAATDAFAPAGAQAVKWANDFRQTLTSIIKTITHCKEIKKVNKLFKSLYVSSFDLNIFKTSPLLACYVISSCSQSQLVAMLPGNAYSFSTWISYTKRVIDDHVRPMQEEARRVMEEHPCEVEGVGDALREDADQLREAILKHKELTSGYLGDIHHAAHLSEIRRFDKPSLTHAGTKIGSGKGVLDEITWFKKSKLTSTDTKKVNPVAVMKEFELSLKSINNQILSKTWLNEQAFKRAILGDKVIDLAKWKKLSWVTFGRRHEYTQAIDKGLTSYSQLFQTKKSKYGAAVTKAQLNTCLQDIQNRVDYLSTKILVPLHSWLDPNNKVHQTSKRLKAMQQLRILIDSEISQLSLLHSQYSTKNHQAKLLYG</sequence>
<evidence type="ECO:0000313" key="1">
    <source>
        <dbReference type="EMBL" id="SFC90124.1"/>
    </source>
</evidence>